<dbReference type="EMBL" id="KI392640">
    <property type="protein sequence ID" value="ERN12015.1"/>
    <property type="molecule type" value="Genomic_DNA"/>
</dbReference>
<feature type="compositionally biased region" description="Basic and acidic residues" evidence="1">
    <location>
        <begin position="1"/>
        <end position="16"/>
    </location>
</feature>
<sequence length="74" mass="8281">MPKIDGGHEQGAKDPAVDVSPYEESDDVVGRKRITLRDEGTLHEALRPSDWPTCMFRISLLGVSKIVPQVCRNY</sequence>
<dbReference type="Proteomes" id="UP000017836">
    <property type="component" value="Unassembled WGS sequence"/>
</dbReference>
<evidence type="ECO:0000313" key="2">
    <source>
        <dbReference type="EMBL" id="ERN12015.1"/>
    </source>
</evidence>
<dbReference type="Gramene" id="ERN12015">
    <property type="protein sequence ID" value="ERN12015"/>
    <property type="gene ID" value="AMTR_s00165p00052980"/>
</dbReference>
<keyword evidence="3" id="KW-1185">Reference proteome</keyword>
<name>W1PX77_AMBTC</name>
<protein>
    <submittedName>
        <fullName evidence="2">Uncharacterized protein</fullName>
    </submittedName>
</protein>
<dbReference type="HOGENOM" id="CLU_2691107_0_0_1"/>
<accession>W1PX77</accession>
<reference evidence="3" key="1">
    <citation type="journal article" date="2013" name="Science">
        <title>The Amborella genome and the evolution of flowering plants.</title>
        <authorList>
            <consortium name="Amborella Genome Project"/>
        </authorList>
    </citation>
    <scope>NUCLEOTIDE SEQUENCE [LARGE SCALE GENOMIC DNA]</scope>
</reference>
<evidence type="ECO:0000313" key="3">
    <source>
        <dbReference type="Proteomes" id="UP000017836"/>
    </source>
</evidence>
<feature type="region of interest" description="Disordered" evidence="1">
    <location>
        <begin position="1"/>
        <end position="25"/>
    </location>
</feature>
<organism evidence="2 3">
    <name type="scientific">Amborella trichopoda</name>
    <dbReference type="NCBI Taxonomy" id="13333"/>
    <lineage>
        <taxon>Eukaryota</taxon>
        <taxon>Viridiplantae</taxon>
        <taxon>Streptophyta</taxon>
        <taxon>Embryophyta</taxon>
        <taxon>Tracheophyta</taxon>
        <taxon>Spermatophyta</taxon>
        <taxon>Magnoliopsida</taxon>
        <taxon>Amborellales</taxon>
        <taxon>Amborellaceae</taxon>
        <taxon>Amborella</taxon>
    </lineage>
</organism>
<gene>
    <name evidence="2" type="ORF">AMTR_s00165p00052980</name>
</gene>
<proteinExistence type="predicted"/>
<evidence type="ECO:0000256" key="1">
    <source>
        <dbReference type="SAM" id="MobiDB-lite"/>
    </source>
</evidence>
<dbReference type="AlphaFoldDB" id="W1PX77"/>